<comment type="subcellular location">
    <subcellularLocation>
        <location evidence="2">Endoplasmic reticulum membrane</location>
        <topology evidence="2">Multi-pass membrane protein</topology>
    </subcellularLocation>
</comment>
<keyword evidence="12 18" id="KW-0443">Lipid metabolism</keyword>
<dbReference type="GO" id="GO:0006646">
    <property type="term" value="P:phosphatidylethanolamine biosynthetic process"/>
    <property type="evidence" value="ECO:0007669"/>
    <property type="project" value="UniProtKB-UniRule"/>
</dbReference>
<dbReference type="GO" id="GO:0003882">
    <property type="term" value="F:CDP-diacylglycerol-serine O-phosphatidyltransferase activity"/>
    <property type="evidence" value="ECO:0007669"/>
    <property type="project" value="UniProtKB-UniRule"/>
</dbReference>
<comment type="pathway">
    <text evidence="3">Lipid metabolism.</text>
</comment>
<keyword evidence="8 18" id="KW-0808">Transferase</keyword>
<evidence type="ECO:0000256" key="5">
    <source>
        <dbReference type="ARBA" id="ARBA00013174"/>
    </source>
</evidence>
<dbReference type="FunFam" id="1.20.120.1760:FF:000022">
    <property type="entry name" value="CDP-diacylglycerol--serine O-phosphatidyltransferase"/>
    <property type="match status" value="1"/>
</dbReference>
<reference evidence="21" key="1">
    <citation type="journal article" date="2023" name="Mol. Phylogenet. Evol.">
        <title>Genome-scale phylogeny and comparative genomics of the fungal order Sordariales.</title>
        <authorList>
            <person name="Hensen N."/>
            <person name="Bonometti L."/>
            <person name="Westerberg I."/>
            <person name="Brannstrom I.O."/>
            <person name="Guillou S."/>
            <person name="Cros-Aarteil S."/>
            <person name="Calhoun S."/>
            <person name="Haridas S."/>
            <person name="Kuo A."/>
            <person name="Mondo S."/>
            <person name="Pangilinan J."/>
            <person name="Riley R."/>
            <person name="LaButti K."/>
            <person name="Andreopoulos B."/>
            <person name="Lipzen A."/>
            <person name="Chen C."/>
            <person name="Yan M."/>
            <person name="Daum C."/>
            <person name="Ng V."/>
            <person name="Clum A."/>
            <person name="Steindorff A."/>
            <person name="Ohm R.A."/>
            <person name="Martin F."/>
            <person name="Silar P."/>
            <person name="Natvig D.O."/>
            <person name="Lalanne C."/>
            <person name="Gautier V."/>
            <person name="Ament-Velasquez S.L."/>
            <person name="Kruys A."/>
            <person name="Hutchinson M.I."/>
            <person name="Powell A.J."/>
            <person name="Barry K."/>
            <person name="Miller A.N."/>
            <person name="Grigoriev I.V."/>
            <person name="Debuchy R."/>
            <person name="Gladieux P."/>
            <person name="Hiltunen Thoren M."/>
            <person name="Johannesson H."/>
        </authorList>
    </citation>
    <scope>NUCLEOTIDE SEQUENCE</scope>
    <source>
        <strain evidence="21">CBS 232.78</strain>
    </source>
</reference>
<proteinExistence type="inferred from homology"/>
<keyword evidence="13 18" id="KW-0472">Membrane</keyword>
<feature type="region of interest" description="Disordered" evidence="20">
    <location>
        <begin position="1"/>
        <end position="29"/>
    </location>
</feature>
<evidence type="ECO:0000256" key="1">
    <source>
        <dbReference type="ARBA" id="ARBA00000287"/>
    </source>
</evidence>
<dbReference type="EC" id="2.7.8.8" evidence="5 18"/>
<dbReference type="GO" id="GO:0006659">
    <property type="term" value="P:phosphatidylserine biosynthetic process"/>
    <property type="evidence" value="ECO:0007669"/>
    <property type="project" value="UniProtKB-UniRule"/>
</dbReference>
<keyword evidence="14 18" id="KW-0594">Phospholipid biosynthesis</keyword>
<dbReference type="Pfam" id="PF01066">
    <property type="entry name" value="CDP-OH_P_transf"/>
    <property type="match status" value="1"/>
</dbReference>
<evidence type="ECO:0000313" key="22">
    <source>
        <dbReference type="Proteomes" id="UP001285441"/>
    </source>
</evidence>
<keyword evidence="11" id="KW-1133">Transmembrane helix</keyword>
<evidence type="ECO:0000256" key="14">
    <source>
        <dbReference type="ARBA" id="ARBA00023209"/>
    </source>
</evidence>
<feature type="compositionally biased region" description="Polar residues" evidence="20">
    <location>
        <begin position="1"/>
        <end position="13"/>
    </location>
</feature>
<dbReference type="NCBIfam" id="TIGR00473">
    <property type="entry name" value="pssA"/>
    <property type="match status" value="1"/>
</dbReference>
<evidence type="ECO:0000256" key="15">
    <source>
        <dbReference type="ARBA" id="ARBA00023264"/>
    </source>
</evidence>
<dbReference type="InterPro" id="IPR043130">
    <property type="entry name" value="CDP-OH_PTrfase_TM_dom"/>
</dbReference>
<dbReference type="Proteomes" id="UP001285441">
    <property type="component" value="Unassembled WGS sequence"/>
</dbReference>
<dbReference type="PANTHER" id="PTHR14269">
    <property type="entry name" value="CDP-DIACYLGLYCEROL--GLYCEROL-3-PHOSPHATE 3-PHOSPHATIDYLTRANSFERASE-RELATED"/>
    <property type="match status" value="1"/>
</dbReference>
<evidence type="ECO:0000256" key="3">
    <source>
        <dbReference type="ARBA" id="ARBA00005189"/>
    </source>
</evidence>
<dbReference type="GO" id="GO:0005789">
    <property type="term" value="C:endoplasmic reticulum membrane"/>
    <property type="evidence" value="ECO:0007669"/>
    <property type="project" value="UniProtKB-SubCell"/>
</dbReference>
<sequence>MSKRTSSAATNGGISPKETTEVIPASEDKQKTLLSTDTGHFSLIRAMHLADLITEMNGLCGVMSLFSSMRYCLGDPSATGNLWAALGFLPFGLFFDFLDGKVARWRKKSSMMGQELDSLADLISFGVSPAIVAFAIGFRTPLDHLCLAFFVLCGLTRLARFNVTANDIPKDATGKAAYFEGTPIPTTLGLDALMAWWVSQGWIHDAIPGGVWFADSIFEVHPVVAMFMIHGCLMTSKSIHVPKP</sequence>
<keyword evidence="15 18" id="KW-1208">Phospholipid metabolism</keyword>
<evidence type="ECO:0000256" key="12">
    <source>
        <dbReference type="ARBA" id="ARBA00023098"/>
    </source>
</evidence>
<evidence type="ECO:0000256" key="13">
    <source>
        <dbReference type="ARBA" id="ARBA00023136"/>
    </source>
</evidence>
<organism evidence="21 22">
    <name type="scientific">Podospora didyma</name>
    <dbReference type="NCBI Taxonomy" id="330526"/>
    <lineage>
        <taxon>Eukaryota</taxon>
        <taxon>Fungi</taxon>
        <taxon>Dikarya</taxon>
        <taxon>Ascomycota</taxon>
        <taxon>Pezizomycotina</taxon>
        <taxon>Sordariomycetes</taxon>
        <taxon>Sordariomycetidae</taxon>
        <taxon>Sordariales</taxon>
        <taxon>Podosporaceae</taxon>
        <taxon>Podospora</taxon>
    </lineage>
</organism>
<name>A0AAE0NNK6_9PEZI</name>
<comment type="catalytic activity">
    <reaction evidence="1 18">
        <text>a CDP-1,2-diacyl-sn-glycerol + L-serine = a 1,2-diacyl-sn-glycero-3-phospho-L-serine + CMP + H(+)</text>
        <dbReference type="Rhea" id="RHEA:16913"/>
        <dbReference type="ChEBI" id="CHEBI:15378"/>
        <dbReference type="ChEBI" id="CHEBI:33384"/>
        <dbReference type="ChEBI" id="CHEBI:57262"/>
        <dbReference type="ChEBI" id="CHEBI:58332"/>
        <dbReference type="ChEBI" id="CHEBI:60377"/>
        <dbReference type="EC" id="2.7.8.8"/>
    </reaction>
</comment>
<reference evidence="21" key="2">
    <citation type="submission" date="2023-06" db="EMBL/GenBank/DDBJ databases">
        <authorList>
            <consortium name="Lawrence Berkeley National Laboratory"/>
            <person name="Haridas S."/>
            <person name="Hensen N."/>
            <person name="Bonometti L."/>
            <person name="Westerberg I."/>
            <person name="Brannstrom I.O."/>
            <person name="Guillou S."/>
            <person name="Cros-Aarteil S."/>
            <person name="Calhoun S."/>
            <person name="Kuo A."/>
            <person name="Mondo S."/>
            <person name="Pangilinan J."/>
            <person name="Riley R."/>
            <person name="LaButti K."/>
            <person name="Andreopoulos B."/>
            <person name="Lipzen A."/>
            <person name="Chen C."/>
            <person name="Yanf M."/>
            <person name="Daum C."/>
            <person name="Ng V."/>
            <person name="Clum A."/>
            <person name="Steindorff A."/>
            <person name="Ohm R."/>
            <person name="Martin F."/>
            <person name="Silar P."/>
            <person name="Natvig D."/>
            <person name="Lalanne C."/>
            <person name="Gautier V."/>
            <person name="Ament-velasquez S.L."/>
            <person name="Kruys A."/>
            <person name="Hutchinson M.I."/>
            <person name="Powell A.J."/>
            <person name="Barry K."/>
            <person name="Miller A.N."/>
            <person name="Grigoriev I.V."/>
            <person name="Debuchy R."/>
            <person name="Gladieux P."/>
            <person name="Thoren M.H."/>
            <person name="Johannesson H."/>
        </authorList>
    </citation>
    <scope>NUCLEOTIDE SEQUENCE</scope>
    <source>
        <strain evidence="21">CBS 232.78</strain>
    </source>
</reference>
<dbReference type="AlphaFoldDB" id="A0AAE0NNK6"/>
<evidence type="ECO:0000313" key="21">
    <source>
        <dbReference type="EMBL" id="KAK3384770.1"/>
    </source>
</evidence>
<dbReference type="InterPro" id="IPR000462">
    <property type="entry name" value="CDP-OH_P_trans"/>
</dbReference>
<evidence type="ECO:0000256" key="17">
    <source>
        <dbReference type="ARBA" id="ARBA00060701"/>
    </source>
</evidence>
<evidence type="ECO:0000256" key="2">
    <source>
        <dbReference type="ARBA" id="ARBA00004477"/>
    </source>
</evidence>
<protein>
    <recommendedName>
        <fullName evidence="6 18">CDP-diacylglycerol--serine O-phosphatidyltransferase</fullName>
        <ecNumber evidence="5 18">2.7.8.8</ecNumber>
    </recommendedName>
    <alternativeName>
        <fullName evidence="16 18">Phosphatidylserine synthase</fullName>
    </alternativeName>
</protein>
<dbReference type="InterPro" id="IPR050324">
    <property type="entry name" value="CDP-alcohol_PTase-I"/>
</dbReference>
<evidence type="ECO:0000256" key="18">
    <source>
        <dbReference type="PIRNR" id="PIRNR000852"/>
    </source>
</evidence>
<dbReference type="InterPro" id="IPR016271">
    <property type="entry name" value="CDP-diaglyc--ser_O-PTrfase_fun"/>
</dbReference>
<evidence type="ECO:0000256" key="9">
    <source>
        <dbReference type="ARBA" id="ARBA00022692"/>
    </source>
</evidence>
<evidence type="ECO:0000256" key="10">
    <source>
        <dbReference type="ARBA" id="ARBA00022824"/>
    </source>
</evidence>
<evidence type="ECO:0000256" key="20">
    <source>
        <dbReference type="SAM" id="MobiDB-lite"/>
    </source>
</evidence>
<evidence type="ECO:0000256" key="6">
    <source>
        <dbReference type="ARBA" id="ARBA00017171"/>
    </source>
</evidence>
<keyword evidence="9" id="KW-0812">Transmembrane</keyword>
<evidence type="ECO:0000256" key="7">
    <source>
        <dbReference type="ARBA" id="ARBA00022516"/>
    </source>
</evidence>
<keyword evidence="10 18" id="KW-0256">Endoplasmic reticulum</keyword>
<comment type="caution">
    <text evidence="21">The sequence shown here is derived from an EMBL/GenBank/DDBJ whole genome shotgun (WGS) entry which is preliminary data.</text>
</comment>
<keyword evidence="7 18" id="KW-0444">Lipid biosynthesis</keyword>
<accession>A0AAE0NNK6</accession>
<dbReference type="InterPro" id="IPR004533">
    <property type="entry name" value="CDP-diaglyc--ser_O-PTrfase"/>
</dbReference>
<gene>
    <name evidence="21" type="ORF">B0H63DRAFT_522116</name>
</gene>
<dbReference type="EMBL" id="JAULSW010000004">
    <property type="protein sequence ID" value="KAK3384770.1"/>
    <property type="molecule type" value="Genomic_DNA"/>
</dbReference>
<keyword evidence="22" id="KW-1185">Reference proteome</keyword>
<evidence type="ECO:0000256" key="4">
    <source>
        <dbReference type="ARBA" id="ARBA00010441"/>
    </source>
</evidence>
<dbReference type="PROSITE" id="PS00379">
    <property type="entry name" value="CDP_ALCOHOL_P_TRANSF"/>
    <property type="match status" value="1"/>
</dbReference>
<evidence type="ECO:0000256" key="16">
    <source>
        <dbReference type="ARBA" id="ARBA00032361"/>
    </source>
</evidence>
<dbReference type="Gene3D" id="1.20.120.1760">
    <property type="match status" value="1"/>
</dbReference>
<dbReference type="PANTHER" id="PTHR14269:SF61">
    <property type="entry name" value="CDP-DIACYLGLYCEROL--SERINE O-PHOSPHATIDYLTRANSFERASE"/>
    <property type="match status" value="1"/>
</dbReference>
<dbReference type="InterPro" id="IPR048254">
    <property type="entry name" value="CDP_ALCOHOL_P_TRANSF_CS"/>
</dbReference>
<evidence type="ECO:0000256" key="8">
    <source>
        <dbReference type="ARBA" id="ARBA00022679"/>
    </source>
</evidence>
<dbReference type="PIRSF" id="PIRSF000852">
    <property type="entry name" value="Phosphatidylserine_synth_fun"/>
    <property type="match status" value="1"/>
</dbReference>
<evidence type="ECO:0000256" key="19">
    <source>
        <dbReference type="RuleBase" id="RU003750"/>
    </source>
</evidence>
<evidence type="ECO:0000256" key="11">
    <source>
        <dbReference type="ARBA" id="ARBA00022989"/>
    </source>
</evidence>
<comment type="pathway">
    <text evidence="17 18">Phospholipid metabolism; phosphatidylethanolamine biosynthesis; phosphatidylethanolamine from CDP-diacylglycerol: step 1/2.</text>
</comment>
<comment type="similarity">
    <text evidence="4 18 19">Belongs to the CDP-alcohol phosphatidyltransferase class-I family.</text>
</comment>